<keyword evidence="1" id="KW-0812">Transmembrane</keyword>
<dbReference type="RefSeq" id="WP_379653388.1">
    <property type="nucleotide sequence ID" value="NZ_JBHTMB010000324.1"/>
</dbReference>
<dbReference type="Proteomes" id="UP001597182">
    <property type="component" value="Unassembled WGS sequence"/>
</dbReference>
<evidence type="ECO:0000313" key="3">
    <source>
        <dbReference type="Proteomes" id="UP001597182"/>
    </source>
</evidence>
<organism evidence="2 3">
    <name type="scientific">Pseudonocardia benzenivorans</name>
    <dbReference type="NCBI Taxonomy" id="228005"/>
    <lineage>
        <taxon>Bacteria</taxon>
        <taxon>Bacillati</taxon>
        <taxon>Actinomycetota</taxon>
        <taxon>Actinomycetes</taxon>
        <taxon>Pseudonocardiales</taxon>
        <taxon>Pseudonocardiaceae</taxon>
        <taxon>Pseudonocardia</taxon>
    </lineage>
</organism>
<evidence type="ECO:0008006" key="4">
    <source>
        <dbReference type="Google" id="ProtNLM"/>
    </source>
</evidence>
<sequence length="224" mass="22164">RRSTGRTVAIVLVVLVALLGVGGYFAYRAVSGVVGGVSGLAAGGGGCPAVATSDVDGVLGGSFDVISMGGVASIAAPVLDSRVLADAPTCWAVDTDDSAGRLARIARYSGGDAVQRFAAEETTAKGTSEDRGNGITVSTSSYFNKPVQAGDQAFCTTGDMTGSAGALVRRGDVLVYVSTNAAGGGVAGVPQLSVDPSEGPNGAIRFATDDANCDLAVRLAATVK</sequence>
<keyword evidence="3" id="KW-1185">Reference proteome</keyword>
<name>A0ABW3VSK5_9PSEU</name>
<protein>
    <recommendedName>
        <fullName evidence="4">Serine/threonine protein kinase</fullName>
    </recommendedName>
</protein>
<reference evidence="3" key="1">
    <citation type="journal article" date="2019" name="Int. J. Syst. Evol. Microbiol.">
        <title>The Global Catalogue of Microorganisms (GCM) 10K type strain sequencing project: providing services to taxonomists for standard genome sequencing and annotation.</title>
        <authorList>
            <consortium name="The Broad Institute Genomics Platform"/>
            <consortium name="The Broad Institute Genome Sequencing Center for Infectious Disease"/>
            <person name="Wu L."/>
            <person name="Ma J."/>
        </authorList>
    </citation>
    <scope>NUCLEOTIDE SEQUENCE [LARGE SCALE GENOMIC DNA]</scope>
    <source>
        <strain evidence="3">CCUG 49018</strain>
    </source>
</reference>
<comment type="caution">
    <text evidence="2">The sequence shown here is derived from an EMBL/GenBank/DDBJ whole genome shotgun (WGS) entry which is preliminary data.</text>
</comment>
<feature type="non-terminal residue" evidence="2">
    <location>
        <position position="1"/>
    </location>
</feature>
<proteinExistence type="predicted"/>
<gene>
    <name evidence="2" type="ORF">ACFQ34_32310</name>
</gene>
<keyword evidence="1" id="KW-1133">Transmembrane helix</keyword>
<accession>A0ABW3VSK5</accession>
<feature type="transmembrane region" description="Helical" evidence="1">
    <location>
        <begin position="7"/>
        <end position="27"/>
    </location>
</feature>
<evidence type="ECO:0000256" key="1">
    <source>
        <dbReference type="SAM" id="Phobius"/>
    </source>
</evidence>
<evidence type="ECO:0000313" key="2">
    <source>
        <dbReference type="EMBL" id="MFD1237993.1"/>
    </source>
</evidence>
<keyword evidence="1" id="KW-0472">Membrane</keyword>
<dbReference type="EMBL" id="JBHTMB010000324">
    <property type="protein sequence ID" value="MFD1237993.1"/>
    <property type="molecule type" value="Genomic_DNA"/>
</dbReference>